<dbReference type="PANTHER" id="PTHR13271:SF151">
    <property type="entry name" value="SET DOMAIN-CONTAINING PROTEIN 4"/>
    <property type="match status" value="1"/>
</dbReference>
<dbReference type="AlphaFoldDB" id="A0A0B1SN02"/>
<proteinExistence type="predicted"/>
<dbReference type="OrthoDB" id="341421at2759"/>
<dbReference type="InterPro" id="IPR050600">
    <property type="entry name" value="SETD3_SETD6_MTase"/>
</dbReference>
<protein>
    <submittedName>
        <fullName evidence="1">Uncharacterized protein</fullName>
    </submittedName>
</protein>
<evidence type="ECO:0000313" key="2">
    <source>
        <dbReference type="Proteomes" id="UP000053660"/>
    </source>
</evidence>
<reference evidence="1 2" key="1">
    <citation type="submission" date="2014-03" db="EMBL/GenBank/DDBJ databases">
        <title>Draft genome of the hookworm Oesophagostomum dentatum.</title>
        <authorList>
            <person name="Mitreva M."/>
        </authorList>
    </citation>
    <scope>NUCLEOTIDE SEQUENCE [LARGE SCALE GENOMIC DNA]</scope>
    <source>
        <strain evidence="1 2">OD-Hann</strain>
    </source>
</reference>
<dbReference type="EMBL" id="KN564631">
    <property type="protein sequence ID" value="KHJ85261.1"/>
    <property type="molecule type" value="Genomic_DNA"/>
</dbReference>
<feature type="non-terminal residue" evidence="1">
    <location>
        <position position="1"/>
    </location>
</feature>
<dbReference type="Gene3D" id="3.90.1410.10">
    <property type="entry name" value="set domain protein methyltransferase, domain 1"/>
    <property type="match status" value="1"/>
</dbReference>
<organism evidence="1 2">
    <name type="scientific">Oesophagostomum dentatum</name>
    <name type="common">Nodular worm</name>
    <dbReference type="NCBI Taxonomy" id="61180"/>
    <lineage>
        <taxon>Eukaryota</taxon>
        <taxon>Metazoa</taxon>
        <taxon>Ecdysozoa</taxon>
        <taxon>Nematoda</taxon>
        <taxon>Chromadorea</taxon>
        <taxon>Rhabditida</taxon>
        <taxon>Rhabditina</taxon>
        <taxon>Rhabditomorpha</taxon>
        <taxon>Strongyloidea</taxon>
        <taxon>Strongylidae</taxon>
        <taxon>Oesophagostomum</taxon>
    </lineage>
</organism>
<keyword evidence="2" id="KW-1185">Reference proteome</keyword>
<dbReference type="SUPFAM" id="SSF82199">
    <property type="entry name" value="SET domain"/>
    <property type="match status" value="1"/>
</dbReference>
<gene>
    <name evidence="1" type="ORF">OESDEN_15016</name>
</gene>
<name>A0A0B1SN02_OESDE</name>
<dbReference type="PANTHER" id="PTHR13271">
    <property type="entry name" value="UNCHARACTERIZED PUTATIVE METHYLTRANSFERASE"/>
    <property type="match status" value="1"/>
</dbReference>
<accession>A0A0B1SN02</accession>
<sequence>SFTTPAYLGQIIDAADLPASVRDFWCTQQKDLQEMWKRIHEVVPRIPHEKFLWAWHVVNTRCIYVENKPHPSIDNSAGDTLAVIPFVDMLNHEPLAKGIAMFDRYSNTYIVRASHCVLEDEQVTVCYGPHDNARLWMEYGFTLPDNPNGKVLLEHALFIALAKKVGVNVSPLHEEALREAGLPCSLYLSDEGPSWALRVNMKILMLSPSDIKRWREIVYTERPRPASLCSLDDEELELDEQEMAELRTLEQIISELRQAVASRMNAAPQETQWIWKEQLVIVDVVLSSFRK</sequence>
<dbReference type="GO" id="GO:0016279">
    <property type="term" value="F:protein-lysine N-methyltransferase activity"/>
    <property type="evidence" value="ECO:0007669"/>
    <property type="project" value="TreeGrafter"/>
</dbReference>
<dbReference type="Proteomes" id="UP000053660">
    <property type="component" value="Unassembled WGS sequence"/>
</dbReference>
<dbReference type="InterPro" id="IPR046341">
    <property type="entry name" value="SET_dom_sf"/>
</dbReference>
<evidence type="ECO:0000313" key="1">
    <source>
        <dbReference type="EMBL" id="KHJ85261.1"/>
    </source>
</evidence>